<dbReference type="Pfam" id="PF04536">
    <property type="entry name" value="TPM_phosphatase"/>
    <property type="match status" value="1"/>
</dbReference>
<protein>
    <recommendedName>
        <fullName evidence="2">TPM domain-containing protein</fullName>
    </recommendedName>
</protein>
<feature type="domain" description="TPM" evidence="2">
    <location>
        <begin position="91"/>
        <end position="205"/>
    </location>
</feature>
<comment type="caution">
    <text evidence="3">The sequence shown here is derived from an EMBL/GenBank/DDBJ whole genome shotgun (WGS) entry which is preliminary data.</text>
</comment>
<dbReference type="InterPro" id="IPR007621">
    <property type="entry name" value="TPM_dom"/>
</dbReference>
<reference evidence="3 4" key="1">
    <citation type="submission" date="2024-03" db="EMBL/GenBank/DDBJ databases">
        <title>Aureococcus anophagefferens CCMP1851 and Kratosvirus quantuckense: Draft genome of a second virus-susceptible host strain in the model system.</title>
        <authorList>
            <person name="Chase E."/>
            <person name="Truchon A.R."/>
            <person name="Schepens W."/>
            <person name="Wilhelm S.W."/>
        </authorList>
    </citation>
    <scope>NUCLEOTIDE SEQUENCE [LARGE SCALE GENOMIC DNA]</scope>
    <source>
        <strain evidence="3 4">CCMP1851</strain>
    </source>
</reference>
<gene>
    <name evidence="3" type="ORF">SO694_00020439</name>
</gene>
<dbReference type="PANTHER" id="PTHR35514">
    <property type="entry name" value="THYLAKOID LUMENAL 15.0 KDA PROTEIN 2, CHLOROPLASTIC"/>
    <property type="match status" value="1"/>
</dbReference>
<dbReference type="PANTHER" id="PTHR35514:SF1">
    <property type="entry name" value="THYLAKOID LUMENAL 15.0 KDA PROTEIN 2, CHLOROPLASTIC"/>
    <property type="match status" value="1"/>
</dbReference>
<evidence type="ECO:0000256" key="1">
    <source>
        <dbReference type="SAM" id="SignalP"/>
    </source>
</evidence>
<evidence type="ECO:0000313" key="3">
    <source>
        <dbReference type="EMBL" id="KAK7238657.1"/>
    </source>
</evidence>
<evidence type="ECO:0000313" key="4">
    <source>
        <dbReference type="Proteomes" id="UP001363151"/>
    </source>
</evidence>
<dbReference type="Proteomes" id="UP001363151">
    <property type="component" value="Unassembled WGS sequence"/>
</dbReference>
<feature type="chain" id="PRO_5047210004" description="TPM domain-containing protein" evidence="1">
    <location>
        <begin position="27"/>
        <end position="227"/>
    </location>
</feature>
<feature type="signal peptide" evidence="1">
    <location>
        <begin position="1"/>
        <end position="26"/>
    </location>
</feature>
<keyword evidence="1" id="KW-0732">Signal</keyword>
<dbReference type="EMBL" id="JBBJCI010000229">
    <property type="protein sequence ID" value="KAK7238657.1"/>
    <property type="molecule type" value="Genomic_DNA"/>
</dbReference>
<name>A0ABR1FU95_AURAN</name>
<organism evidence="3 4">
    <name type="scientific">Aureococcus anophagefferens</name>
    <name type="common">Harmful bloom alga</name>
    <dbReference type="NCBI Taxonomy" id="44056"/>
    <lineage>
        <taxon>Eukaryota</taxon>
        <taxon>Sar</taxon>
        <taxon>Stramenopiles</taxon>
        <taxon>Ochrophyta</taxon>
        <taxon>Pelagophyceae</taxon>
        <taxon>Pelagomonadales</taxon>
        <taxon>Pelagomonadaceae</taxon>
        <taxon>Aureococcus</taxon>
    </lineage>
</organism>
<keyword evidence="4" id="KW-1185">Reference proteome</keyword>
<evidence type="ECO:0000259" key="2">
    <source>
        <dbReference type="Pfam" id="PF04536"/>
    </source>
</evidence>
<proteinExistence type="predicted"/>
<accession>A0ABR1FU95</accession>
<sequence>MDSLLLRIITLSMALIALPFIDDGLGVDALHAQQSQATALGRRSAGQRIAAAVASLTPFAVVARPEGVNKPELLPTTLVDGRRPNVIDVKVNFLTKGEQKRLDVLAAKTEKASGFKIRVLCQSYPETPGLAIKDYWKVDDKTVVLIADKGLKGTSNILNFNVGDGLADVLPTPFWTRLQGRFGTSRYWRDKGEDVAITNAVEAIAYCLQQEDGCTDPPSRDLIDAKL</sequence>